<keyword evidence="5" id="KW-1185">Reference proteome</keyword>
<proteinExistence type="predicted"/>
<dbReference type="GO" id="GO:0016747">
    <property type="term" value="F:acyltransferase activity, transferring groups other than amino-acyl groups"/>
    <property type="evidence" value="ECO:0007669"/>
    <property type="project" value="InterPro"/>
</dbReference>
<dbReference type="PATRIC" id="fig|344882.3.peg.1367"/>
<dbReference type="Proteomes" id="UP000052052">
    <property type="component" value="Unassembled WGS sequence"/>
</dbReference>
<keyword evidence="2" id="KW-0012">Acyltransferase</keyword>
<gene>
    <name evidence="4" type="ORF">ABB29_14890</name>
</gene>
<dbReference type="PROSITE" id="PS51186">
    <property type="entry name" value="GNAT"/>
    <property type="match status" value="1"/>
</dbReference>
<dbReference type="Gene3D" id="3.40.630.30">
    <property type="match status" value="1"/>
</dbReference>
<name>A0A0R0CG76_9GAMM</name>
<dbReference type="PANTHER" id="PTHR43072:SF23">
    <property type="entry name" value="UPF0039 PROTEIN C11D3.02C"/>
    <property type="match status" value="1"/>
</dbReference>
<evidence type="ECO:0000313" key="4">
    <source>
        <dbReference type="EMBL" id="KRG68054.1"/>
    </source>
</evidence>
<dbReference type="EMBL" id="LDJL01000017">
    <property type="protein sequence ID" value="KRG68054.1"/>
    <property type="molecule type" value="Genomic_DNA"/>
</dbReference>
<keyword evidence="1" id="KW-0808">Transferase</keyword>
<dbReference type="InterPro" id="IPR016181">
    <property type="entry name" value="Acyl_CoA_acyltransferase"/>
</dbReference>
<dbReference type="STRING" id="344882.ABB29_14890"/>
<dbReference type="CDD" id="cd04301">
    <property type="entry name" value="NAT_SF"/>
    <property type="match status" value="1"/>
</dbReference>
<accession>A0A0R0CG76</accession>
<evidence type="ECO:0000313" key="5">
    <source>
        <dbReference type="Proteomes" id="UP000052052"/>
    </source>
</evidence>
<dbReference type="OrthoDB" id="7057406at2"/>
<protein>
    <submittedName>
        <fullName evidence="4">Acyl-CoA synthetase</fullName>
    </submittedName>
</protein>
<sequence length="182" mass="20251">MTAPKRLPPWHEHFRLPSGRELLIRPIRPEDAGPIQGAFSLLGPDEIRQRFLYAIKELTPEMAQRLAQPDPQTEFALVGAEPLPPGEALVGAVARASISPRTRDAEFAILVSHFIAGQGLGRHLMRKLVKWARSKKLDRLYGDVLDSNLPMLQLAQSLGFKRVRELDTPGLVRVVLDLNEGA</sequence>
<feature type="domain" description="N-acetyltransferase" evidence="3">
    <location>
        <begin position="22"/>
        <end position="179"/>
    </location>
</feature>
<evidence type="ECO:0000256" key="2">
    <source>
        <dbReference type="ARBA" id="ARBA00023315"/>
    </source>
</evidence>
<reference evidence="4 5" key="1">
    <citation type="submission" date="2015-05" db="EMBL/GenBank/DDBJ databases">
        <title>Genome sequencing and analysis of members of genus Stenotrophomonas.</title>
        <authorList>
            <person name="Patil P.P."/>
            <person name="Midha S."/>
            <person name="Patil P.B."/>
        </authorList>
    </citation>
    <scope>NUCLEOTIDE SEQUENCE [LARGE SCALE GENOMIC DNA]</scope>
    <source>
        <strain evidence="4 5">DSM 21858</strain>
    </source>
</reference>
<comment type="caution">
    <text evidence="4">The sequence shown here is derived from an EMBL/GenBank/DDBJ whole genome shotgun (WGS) entry which is preliminary data.</text>
</comment>
<dbReference type="RefSeq" id="WP_057660451.1">
    <property type="nucleotide sequence ID" value="NZ_LDJL01000017.1"/>
</dbReference>
<dbReference type="Pfam" id="PF00583">
    <property type="entry name" value="Acetyltransf_1"/>
    <property type="match status" value="1"/>
</dbReference>
<evidence type="ECO:0000259" key="3">
    <source>
        <dbReference type="PROSITE" id="PS51186"/>
    </source>
</evidence>
<dbReference type="SUPFAM" id="SSF55729">
    <property type="entry name" value="Acyl-CoA N-acyltransferases (Nat)"/>
    <property type="match status" value="1"/>
</dbReference>
<dbReference type="InterPro" id="IPR000182">
    <property type="entry name" value="GNAT_dom"/>
</dbReference>
<evidence type="ECO:0000256" key="1">
    <source>
        <dbReference type="ARBA" id="ARBA00022679"/>
    </source>
</evidence>
<dbReference type="AlphaFoldDB" id="A0A0R0CG76"/>
<dbReference type="PANTHER" id="PTHR43072">
    <property type="entry name" value="N-ACETYLTRANSFERASE"/>
    <property type="match status" value="1"/>
</dbReference>
<organism evidence="4 5">
    <name type="scientific">Pseudoxanthomonas dokdonensis</name>
    <dbReference type="NCBI Taxonomy" id="344882"/>
    <lineage>
        <taxon>Bacteria</taxon>
        <taxon>Pseudomonadati</taxon>
        <taxon>Pseudomonadota</taxon>
        <taxon>Gammaproteobacteria</taxon>
        <taxon>Lysobacterales</taxon>
        <taxon>Lysobacteraceae</taxon>
        <taxon>Pseudoxanthomonas</taxon>
    </lineage>
</organism>